<reference evidence="1" key="1">
    <citation type="submission" date="2020-05" db="EMBL/GenBank/DDBJ databases">
        <title>Complete genome sequence of Bradyrhizobium diazoefficiens XF1 isolated from soybean nodule.</title>
        <authorList>
            <person name="Noda R."/>
            <person name="Kakizaki K."/>
            <person name="Minamisawa K."/>
        </authorList>
    </citation>
    <scope>NUCLEOTIDE SEQUENCE</scope>
    <source>
        <strain evidence="1">XF1</strain>
    </source>
</reference>
<dbReference type="EMBL" id="AP023094">
    <property type="protein sequence ID" value="BCE48378.1"/>
    <property type="molecule type" value="Genomic_DNA"/>
</dbReference>
<gene>
    <name evidence="3" type="ORF">XF10B_46920</name>
    <name evidence="1" type="ORF">XF1B_47940</name>
    <name evidence="2" type="ORF">XF4B_47270</name>
</gene>
<reference evidence="2" key="3">
    <citation type="submission" date="2020-05" db="EMBL/GenBank/DDBJ databases">
        <title>Complete genome sequence of Bradyrhizobium diazoefficiens XF4 isolated from soybean nodule.</title>
        <authorList>
            <person name="Noda R."/>
            <person name="Kakizaki K."/>
            <person name="Minamisawa K."/>
        </authorList>
    </citation>
    <scope>NUCLEOTIDE SEQUENCE</scope>
    <source>
        <strain evidence="2">XF4</strain>
    </source>
</reference>
<dbReference type="EMBL" id="AP023091">
    <property type="protein sequence ID" value="BCE22113.1"/>
    <property type="molecule type" value="Genomic_DNA"/>
</dbReference>
<evidence type="ECO:0000313" key="1">
    <source>
        <dbReference type="EMBL" id="BCE22113.1"/>
    </source>
</evidence>
<evidence type="ECO:0000313" key="3">
    <source>
        <dbReference type="EMBL" id="BCE91894.1"/>
    </source>
</evidence>
<proteinExistence type="predicted"/>
<organism evidence="3">
    <name type="scientific">Bradyrhizobium diazoefficiens</name>
    <dbReference type="NCBI Taxonomy" id="1355477"/>
    <lineage>
        <taxon>Bacteria</taxon>
        <taxon>Pseudomonadati</taxon>
        <taxon>Pseudomonadota</taxon>
        <taxon>Alphaproteobacteria</taxon>
        <taxon>Hyphomicrobiales</taxon>
        <taxon>Nitrobacteraceae</taxon>
        <taxon>Bradyrhizobium</taxon>
    </lineage>
</organism>
<dbReference type="EMBL" id="AP023099">
    <property type="protein sequence ID" value="BCE91894.1"/>
    <property type="molecule type" value="Genomic_DNA"/>
</dbReference>
<protein>
    <submittedName>
        <fullName evidence="3">Uncharacterized protein</fullName>
    </submittedName>
</protein>
<accession>A0A810CVX4</accession>
<evidence type="ECO:0000313" key="2">
    <source>
        <dbReference type="EMBL" id="BCE48378.1"/>
    </source>
</evidence>
<dbReference type="AlphaFoldDB" id="A0A810CVX4"/>
<reference evidence="3" key="2">
    <citation type="submission" date="2020-05" db="EMBL/GenBank/DDBJ databases">
        <title>Complete genome sequence of Bradyrhizobium diazoefficiens XF10 isolated from soybean nodule.</title>
        <authorList>
            <person name="Noda R."/>
            <person name="Kakizaki K."/>
            <person name="Minamisawa K."/>
        </authorList>
    </citation>
    <scope>NUCLEOTIDE SEQUENCE</scope>
    <source>
        <strain evidence="3">XF10</strain>
    </source>
</reference>
<sequence length="90" mass="10336">MPDRVSFDNNIAFDQGWGIFDCDGSENGPWQLQKLDECDRLRDDLEAWRLVVDYANAGSEYHQKALQFLADHNPLEHRCIIDTINKKAAA</sequence>
<name>A0A810CVX4_9BRAD</name>